<dbReference type="Proteomes" id="UP001634394">
    <property type="component" value="Unassembled WGS sequence"/>
</dbReference>
<organism evidence="1 2">
    <name type="scientific">Sinanodonta woodiana</name>
    <name type="common">Chinese pond mussel</name>
    <name type="synonym">Anodonta woodiana</name>
    <dbReference type="NCBI Taxonomy" id="1069815"/>
    <lineage>
        <taxon>Eukaryota</taxon>
        <taxon>Metazoa</taxon>
        <taxon>Spiralia</taxon>
        <taxon>Lophotrochozoa</taxon>
        <taxon>Mollusca</taxon>
        <taxon>Bivalvia</taxon>
        <taxon>Autobranchia</taxon>
        <taxon>Heteroconchia</taxon>
        <taxon>Palaeoheterodonta</taxon>
        <taxon>Unionida</taxon>
        <taxon>Unionoidea</taxon>
        <taxon>Unionidae</taxon>
        <taxon>Unioninae</taxon>
        <taxon>Sinanodonta</taxon>
    </lineage>
</organism>
<dbReference type="AlphaFoldDB" id="A0ABD3WMJ9"/>
<accession>A0ABD3WMJ9</accession>
<evidence type="ECO:0000313" key="1">
    <source>
        <dbReference type="EMBL" id="KAL3875199.1"/>
    </source>
</evidence>
<evidence type="ECO:0000313" key="2">
    <source>
        <dbReference type="Proteomes" id="UP001634394"/>
    </source>
</evidence>
<sequence>MVWLKDVTASLQTNKREFSDADLPNHLAFRLRVGSRALTLNLKRNRAIDPNADVYFVSEVNDGRSLLEQAHILKEEEVAYYQDKRNGAFMTVKCLRGSNGGCVRVINGNLQVEDINYDLQPAKIFITSRDLFDVPDLGTRYVLRAQINLQSEISVTREDTTIDKVKHVFNGLLQRSPNDQEHVPFSNFTFVSRQGSSIHARDNAKDVYYIETAVLLDSTIWDL</sequence>
<protein>
    <submittedName>
        <fullName evidence="1">Uncharacterized protein</fullName>
    </submittedName>
</protein>
<gene>
    <name evidence="1" type="ORF">ACJMK2_038126</name>
</gene>
<proteinExistence type="predicted"/>
<keyword evidence="2" id="KW-1185">Reference proteome</keyword>
<dbReference type="EMBL" id="JBJQND010000006">
    <property type="protein sequence ID" value="KAL3875199.1"/>
    <property type="molecule type" value="Genomic_DNA"/>
</dbReference>
<comment type="caution">
    <text evidence="1">The sequence shown here is derived from an EMBL/GenBank/DDBJ whole genome shotgun (WGS) entry which is preliminary data.</text>
</comment>
<reference evidence="1 2" key="1">
    <citation type="submission" date="2024-11" db="EMBL/GenBank/DDBJ databases">
        <title>Chromosome-level genome assembly of the freshwater bivalve Anodonta woodiana.</title>
        <authorList>
            <person name="Chen X."/>
        </authorList>
    </citation>
    <scope>NUCLEOTIDE SEQUENCE [LARGE SCALE GENOMIC DNA]</scope>
    <source>
        <strain evidence="1">MN2024</strain>
        <tissue evidence="1">Gills</tissue>
    </source>
</reference>
<name>A0ABD3WMJ9_SINWO</name>